<dbReference type="Proteomes" id="UP000253426">
    <property type="component" value="Unassembled WGS sequence"/>
</dbReference>
<dbReference type="EMBL" id="QNRR01000015">
    <property type="protein sequence ID" value="RBP36940.1"/>
    <property type="molecule type" value="Genomic_DNA"/>
</dbReference>
<name>A0A366H7H8_9BACT</name>
<keyword evidence="2" id="KW-1185">Reference proteome</keyword>
<protein>
    <submittedName>
        <fullName evidence="1">Uncharacterized protein</fullName>
    </submittedName>
</protein>
<reference evidence="1 2" key="1">
    <citation type="submission" date="2018-06" db="EMBL/GenBank/DDBJ databases">
        <title>Genomic Encyclopedia of Type Strains, Phase IV (KMG-IV): sequencing the most valuable type-strain genomes for metagenomic binning, comparative biology and taxonomic classification.</title>
        <authorList>
            <person name="Goeker M."/>
        </authorList>
    </citation>
    <scope>NUCLEOTIDE SEQUENCE [LARGE SCALE GENOMIC DNA]</scope>
    <source>
        <strain evidence="1 2">DSM 25532</strain>
    </source>
</reference>
<organism evidence="1 2">
    <name type="scientific">Roseimicrobium gellanilyticum</name>
    <dbReference type="NCBI Taxonomy" id="748857"/>
    <lineage>
        <taxon>Bacteria</taxon>
        <taxon>Pseudomonadati</taxon>
        <taxon>Verrucomicrobiota</taxon>
        <taxon>Verrucomicrobiia</taxon>
        <taxon>Verrucomicrobiales</taxon>
        <taxon>Verrucomicrobiaceae</taxon>
        <taxon>Roseimicrobium</taxon>
    </lineage>
</organism>
<accession>A0A366H7H8</accession>
<dbReference type="RefSeq" id="WP_113961716.1">
    <property type="nucleotide sequence ID" value="NZ_QNRR01000015.1"/>
</dbReference>
<comment type="caution">
    <text evidence="1">The sequence shown here is derived from an EMBL/GenBank/DDBJ whole genome shotgun (WGS) entry which is preliminary data.</text>
</comment>
<evidence type="ECO:0000313" key="2">
    <source>
        <dbReference type="Proteomes" id="UP000253426"/>
    </source>
</evidence>
<proteinExistence type="predicted"/>
<evidence type="ECO:0000313" key="1">
    <source>
        <dbReference type="EMBL" id="RBP36940.1"/>
    </source>
</evidence>
<sequence>MSRRSKLLITALFLVLLGIPIGYVLYGWNVPEPLRFRVVAHEVEPEVPVPETTHHLRIEVQNTSSVPVYLASGVLFHDKTAAAMYRPWMQLTSLDSEDGLLPEFDGIREPVYIPAHGTWRGRARGRRPNADVVDLSQLTMRYQYASPPRLEILHRYWSACLYLSDSIKQRFDVEFYQRATAPVELSAAQGSVNNAKAP</sequence>
<dbReference type="AlphaFoldDB" id="A0A366H7H8"/>
<gene>
    <name evidence="1" type="ORF">DES53_11581</name>
</gene>